<proteinExistence type="predicted"/>
<keyword evidence="2" id="KW-1185">Reference proteome</keyword>
<evidence type="ECO:0000313" key="2">
    <source>
        <dbReference type="Proteomes" id="UP001149411"/>
    </source>
</evidence>
<evidence type="ECO:0000313" key="1">
    <source>
        <dbReference type="EMBL" id="MCX2817845.1"/>
    </source>
</evidence>
<protein>
    <submittedName>
        <fullName evidence="1">Uncharacterized protein</fullName>
    </submittedName>
</protein>
<dbReference type="RefSeq" id="WP_266085347.1">
    <property type="nucleotide sequence ID" value="NZ_RKLV01000001.1"/>
</dbReference>
<comment type="caution">
    <text evidence="1">The sequence shown here is derived from an EMBL/GenBank/DDBJ whole genome shotgun (WGS) entry which is preliminary data.</text>
</comment>
<dbReference type="AlphaFoldDB" id="A0A9Q4C0U1"/>
<dbReference type="EMBL" id="RKLV01000001">
    <property type="protein sequence ID" value="MCX2817845.1"/>
    <property type="molecule type" value="Genomic_DNA"/>
</dbReference>
<reference evidence="1" key="1">
    <citation type="submission" date="2022-09" db="EMBL/GenBank/DDBJ databases">
        <title>Haloadaptaus new haloarchaeum isolated from saline soil.</title>
        <authorList>
            <person name="Duran-Viseras A."/>
            <person name="Sanchez-Porro C."/>
            <person name="Ventosa A."/>
        </authorList>
    </citation>
    <scope>NUCLEOTIDE SEQUENCE</scope>
    <source>
        <strain evidence="1">F3-133</strain>
    </source>
</reference>
<sequence>MSDIDALRHTIEAFAHLEVAKRSAENEEVEEALDIALNRAVNTRCEVINTVCRELANGIEGADEQISEK</sequence>
<name>A0A9Q4C0U1_9EURY</name>
<organism evidence="1 2">
    <name type="scientific">Halorutilus salinus</name>
    <dbReference type="NCBI Taxonomy" id="2487751"/>
    <lineage>
        <taxon>Archaea</taxon>
        <taxon>Methanobacteriati</taxon>
        <taxon>Methanobacteriota</taxon>
        <taxon>Stenosarchaea group</taxon>
        <taxon>Halobacteria</taxon>
        <taxon>Halorutilales</taxon>
        <taxon>Halorutilaceae</taxon>
        <taxon>Halorutilus</taxon>
    </lineage>
</organism>
<gene>
    <name evidence="1" type="ORF">EGH25_00495</name>
</gene>
<dbReference type="Proteomes" id="UP001149411">
    <property type="component" value="Unassembled WGS sequence"/>
</dbReference>
<accession>A0A9Q4C0U1</accession>